<evidence type="ECO:0000313" key="2">
    <source>
        <dbReference type="EMBL" id="ADG92290.1"/>
    </source>
</evidence>
<feature type="compositionally biased region" description="Low complexity" evidence="1">
    <location>
        <begin position="51"/>
        <end position="61"/>
    </location>
</feature>
<feature type="region of interest" description="Disordered" evidence="1">
    <location>
        <begin position="1"/>
        <end position="92"/>
    </location>
</feature>
<organism evidence="2 3">
    <name type="scientific">Arcobacter nitrofigilis (strain ATCC 33309 / DSM 7299 / CCUG 15893 / LMG 7604 / NCTC 12251 / CI)</name>
    <name type="common">Campylobacter nitrofigilis</name>
    <dbReference type="NCBI Taxonomy" id="572480"/>
    <lineage>
        <taxon>Bacteria</taxon>
        <taxon>Pseudomonadati</taxon>
        <taxon>Campylobacterota</taxon>
        <taxon>Epsilonproteobacteria</taxon>
        <taxon>Campylobacterales</taxon>
        <taxon>Arcobacteraceae</taxon>
        <taxon>Arcobacter</taxon>
    </lineage>
</organism>
<dbReference type="KEGG" id="ant:Arnit_0625"/>
<dbReference type="EMBL" id="CP001999">
    <property type="protein sequence ID" value="ADG92290.1"/>
    <property type="molecule type" value="Genomic_DNA"/>
</dbReference>
<sequence>MEGSTLDSSNPSFKLGHGGSAETSPNMDYKSGSIASNTESITKDITKNQDSSSRIINSSSSQTFGGGAVGGLESQATQRDYNNDAKHKEQAI</sequence>
<dbReference type="AlphaFoldDB" id="D5V257"/>
<dbReference type="RefSeq" id="WP_013134435.1">
    <property type="nucleotide sequence ID" value="NC_014166.1"/>
</dbReference>
<evidence type="ECO:0000313" key="3">
    <source>
        <dbReference type="Proteomes" id="UP000000939"/>
    </source>
</evidence>
<dbReference type="Proteomes" id="UP000000939">
    <property type="component" value="Chromosome"/>
</dbReference>
<gene>
    <name evidence="2" type="ordered locus">Arnit_0625</name>
</gene>
<reference evidence="2 3" key="1">
    <citation type="journal article" date="2010" name="Stand. Genomic Sci.">
        <title>Complete genome sequence of Arcobacter nitrofigilis type strain (CI).</title>
        <authorList>
            <person name="Pati A."/>
            <person name="Gronow S."/>
            <person name="Lapidus A."/>
            <person name="Copeland A."/>
            <person name="Glavina Del Rio T."/>
            <person name="Nolan M."/>
            <person name="Lucas S."/>
            <person name="Tice H."/>
            <person name="Cheng J.F."/>
            <person name="Han C."/>
            <person name="Chertkov O."/>
            <person name="Bruce D."/>
            <person name="Tapia R."/>
            <person name="Goodwin L."/>
            <person name="Pitluck S."/>
            <person name="Liolios K."/>
            <person name="Ivanova N."/>
            <person name="Mavromatis K."/>
            <person name="Chen A."/>
            <person name="Palaniappan K."/>
            <person name="Land M."/>
            <person name="Hauser L."/>
            <person name="Chang Y.J."/>
            <person name="Jeffries C.D."/>
            <person name="Detter J.C."/>
            <person name="Rohde M."/>
            <person name="Goker M."/>
            <person name="Bristow J."/>
            <person name="Eisen J.A."/>
            <person name="Markowitz V."/>
            <person name="Hugenholtz P."/>
            <person name="Klenk H.P."/>
            <person name="Kyrpides N.C."/>
        </authorList>
    </citation>
    <scope>NUCLEOTIDE SEQUENCE [LARGE SCALE GENOMIC DNA]</scope>
    <source>
        <strain evidence="3">ATCC 33309 / DSM 7299 / CCUG 15893 / LMG 7604 / NCTC 12251 / CI</strain>
    </source>
</reference>
<feature type="compositionally biased region" description="Basic and acidic residues" evidence="1">
    <location>
        <begin position="81"/>
        <end position="92"/>
    </location>
</feature>
<feature type="compositionally biased region" description="Polar residues" evidence="1">
    <location>
        <begin position="1"/>
        <end position="12"/>
    </location>
</feature>
<protein>
    <submittedName>
        <fullName evidence="2">Uncharacterized protein</fullName>
    </submittedName>
</protein>
<evidence type="ECO:0000256" key="1">
    <source>
        <dbReference type="SAM" id="MobiDB-lite"/>
    </source>
</evidence>
<proteinExistence type="predicted"/>
<keyword evidence="3" id="KW-1185">Reference proteome</keyword>
<name>D5V257_ARCNC</name>
<dbReference type="HOGENOM" id="CLU_2406946_0_0_7"/>
<dbReference type="STRING" id="572480.Arnit_0625"/>
<accession>D5V257</accession>